<protein>
    <recommendedName>
        <fullName evidence="3">STI1 domain-containing protein</fullName>
    </recommendedName>
</protein>
<evidence type="ECO:0008006" key="3">
    <source>
        <dbReference type="Google" id="ProtNLM"/>
    </source>
</evidence>
<evidence type="ECO:0000313" key="1">
    <source>
        <dbReference type="EMBL" id="RIV80545.1"/>
    </source>
</evidence>
<accession>A0A418NL60</accession>
<reference evidence="1 2" key="1">
    <citation type="submission" date="2018-08" db="EMBL/GenBank/DDBJ databases">
        <title>Altererythrobacter sp.Ery1 and Ery12, the genome sequencing of novel strains in genus Alterythrobacter.</title>
        <authorList>
            <person name="Cheng H."/>
            <person name="Wu Y.-H."/>
            <person name="Fang C."/>
            <person name="Xu X.-W."/>
        </authorList>
    </citation>
    <scope>NUCLEOTIDE SEQUENCE [LARGE SCALE GENOMIC DNA]</scope>
    <source>
        <strain evidence="1 2">Ery1</strain>
    </source>
</reference>
<gene>
    <name evidence="1" type="ORF">D2V04_02245</name>
</gene>
<proteinExistence type="predicted"/>
<keyword evidence="2" id="KW-1185">Reference proteome</keyword>
<dbReference type="EMBL" id="QXFK01000009">
    <property type="protein sequence ID" value="RIV80545.1"/>
    <property type="molecule type" value="Genomic_DNA"/>
</dbReference>
<sequence length="65" mass="7577">MQGEMSDMDGDMSGMMAMMNNPEMRAEMMAMMNDPEMRAQMMDMMRNCNEMMKMKQEQMSNEEAG</sequence>
<organism evidence="1 2">
    <name type="scientific">Pelagerythrobacter aerophilus</name>
    <dbReference type="NCBI Taxonomy" id="2306995"/>
    <lineage>
        <taxon>Bacteria</taxon>
        <taxon>Pseudomonadati</taxon>
        <taxon>Pseudomonadota</taxon>
        <taxon>Alphaproteobacteria</taxon>
        <taxon>Sphingomonadales</taxon>
        <taxon>Erythrobacteraceae</taxon>
        <taxon>Pelagerythrobacter</taxon>
    </lineage>
</organism>
<comment type="caution">
    <text evidence="1">The sequence shown here is derived from an EMBL/GenBank/DDBJ whole genome shotgun (WGS) entry which is preliminary data.</text>
</comment>
<evidence type="ECO:0000313" key="2">
    <source>
        <dbReference type="Proteomes" id="UP000285092"/>
    </source>
</evidence>
<name>A0A418NL60_9SPHN</name>
<dbReference type="AlphaFoldDB" id="A0A418NL60"/>
<dbReference type="Proteomes" id="UP000285092">
    <property type="component" value="Unassembled WGS sequence"/>
</dbReference>